<protein>
    <submittedName>
        <fullName evidence="4">Uncharacterized protein</fullName>
    </submittedName>
</protein>
<dbReference type="AlphaFoldDB" id="A0A0F6A9R8"/>
<dbReference type="RefSeq" id="WP_052961001.1">
    <property type="nucleotide sequence ID" value="NZ_AUXW01000155.1"/>
</dbReference>
<evidence type="ECO:0000313" key="4">
    <source>
        <dbReference type="EMBL" id="KKE82920.1"/>
    </source>
</evidence>
<sequence>MIEHAKFDEIVIASHNLGKTRELSALIKPYCHKIRSAHTLELEEIEETGTSFCQNAQLKALNIAHLSGKVAIADDSGLCIDALNGLPGLYTARWAKQAGGFDGAIDHVLTRMALTQKRQAKMVCALSLAYPSGDVCSFVGELQGTISWRASGGNRIGFEPIFIPLRQNSTLASLPVEKRNALHPRASAFKQLKEHLFCKPAITLHQPHSEEVLHAIV</sequence>
<keyword evidence="3" id="KW-0546">Nucleotide metabolism</keyword>
<dbReference type="InterPro" id="IPR029001">
    <property type="entry name" value="ITPase-like_fam"/>
</dbReference>
<comment type="caution">
    <text evidence="4">The sequence shown here is derived from an EMBL/GenBank/DDBJ whole genome shotgun (WGS) entry which is preliminary data.</text>
</comment>
<dbReference type="PATRIC" id="fig|1129367.4.peg.3180"/>
<comment type="similarity">
    <text evidence="1">Belongs to the HAM1 NTPase family.</text>
</comment>
<evidence type="ECO:0000256" key="2">
    <source>
        <dbReference type="ARBA" id="ARBA00022801"/>
    </source>
</evidence>
<reference evidence="4 5" key="1">
    <citation type="journal article" date="2015" name="BMC Genomics">
        <title>Genome mining reveals unlocked bioactive potential of marine Gram-negative bacteria.</title>
        <authorList>
            <person name="Machado H."/>
            <person name="Sonnenschein E.C."/>
            <person name="Melchiorsen J."/>
            <person name="Gram L."/>
        </authorList>
    </citation>
    <scope>NUCLEOTIDE SEQUENCE [LARGE SCALE GENOMIC DNA]</scope>
    <source>
        <strain evidence="4 5">S4054</strain>
    </source>
</reference>
<evidence type="ECO:0000256" key="3">
    <source>
        <dbReference type="ARBA" id="ARBA00023080"/>
    </source>
</evidence>
<dbReference type="GO" id="GO:0005829">
    <property type="term" value="C:cytosol"/>
    <property type="evidence" value="ECO:0007669"/>
    <property type="project" value="TreeGrafter"/>
</dbReference>
<dbReference type="EMBL" id="AUXW01000155">
    <property type="protein sequence ID" value="KKE82920.1"/>
    <property type="molecule type" value="Genomic_DNA"/>
</dbReference>
<evidence type="ECO:0000256" key="1">
    <source>
        <dbReference type="ARBA" id="ARBA00008023"/>
    </source>
</evidence>
<dbReference type="SUPFAM" id="SSF52972">
    <property type="entry name" value="ITPase-like"/>
    <property type="match status" value="1"/>
</dbReference>
<evidence type="ECO:0000313" key="5">
    <source>
        <dbReference type="Proteomes" id="UP000033434"/>
    </source>
</evidence>
<dbReference type="GO" id="GO:0009117">
    <property type="term" value="P:nucleotide metabolic process"/>
    <property type="evidence" value="ECO:0007669"/>
    <property type="project" value="UniProtKB-KW"/>
</dbReference>
<gene>
    <name evidence="4" type="ORF">N479_16040</name>
</gene>
<organism evidence="4 5">
    <name type="scientific">Pseudoalteromonas luteoviolacea S4054</name>
    <dbReference type="NCBI Taxonomy" id="1129367"/>
    <lineage>
        <taxon>Bacteria</taxon>
        <taxon>Pseudomonadati</taxon>
        <taxon>Pseudomonadota</taxon>
        <taxon>Gammaproteobacteria</taxon>
        <taxon>Alteromonadales</taxon>
        <taxon>Pseudoalteromonadaceae</taxon>
        <taxon>Pseudoalteromonas</taxon>
    </lineage>
</organism>
<dbReference type="CDD" id="cd00515">
    <property type="entry name" value="HAM1"/>
    <property type="match status" value="1"/>
</dbReference>
<keyword evidence="2" id="KW-0378">Hydrolase</keyword>
<dbReference type="GO" id="GO:0009143">
    <property type="term" value="P:nucleoside triphosphate catabolic process"/>
    <property type="evidence" value="ECO:0007669"/>
    <property type="project" value="InterPro"/>
</dbReference>
<dbReference type="InterPro" id="IPR002637">
    <property type="entry name" value="RdgB/HAM1"/>
</dbReference>
<dbReference type="PANTHER" id="PTHR11067:SF9">
    <property type="entry name" value="INOSINE TRIPHOSPHATE PYROPHOSPHATASE"/>
    <property type="match status" value="1"/>
</dbReference>
<accession>A0A0F6A9R8</accession>
<dbReference type="Pfam" id="PF01725">
    <property type="entry name" value="Ham1p_like"/>
    <property type="match status" value="1"/>
</dbReference>
<proteinExistence type="inferred from homology"/>
<dbReference type="Proteomes" id="UP000033434">
    <property type="component" value="Unassembled WGS sequence"/>
</dbReference>
<dbReference type="Gene3D" id="3.90.950.10">
    <property type="match status" value="1"/>
</dbReference>
<dbReference type="PANTHER" id="PTHR11067">
    <property type="entry name" value="INOSINE TRIPHOSPHATE PYROPHOSPHATASE/HAM1 PROTEIN"/>
    <property type="match status" value="1"/>
</dbReference>
<dbReference type="GO" id="GO:0047429">
    <property type="term" value="F:nucleoside triphosphate diphosphatase activity"/>
    <property type="evidence" value="ECO:0007669"/>
    <property type="project" value="InterPro"/>
</dbReference>
<name>A0A0F6A9R8_9GAMM</name>